<evidence type="ECO:0000256" key="4">
    <source>
        <dbReference type="ARBA" id="ARBA00023204"/>
    </source>
</evidence>
<protein>
    <submittedName>
        <fullName evidence="6">RAD52 homolog, DNA repair protein</fullName>
    </submittedName>
</protein>
<reference evidence="6" key="2">
    <citation type="submission" date="2025-09" db="UniProtKB">
        <authorList>
            <consortium name="Ensembl"/>
        </authorList>
    </citation>
    <scope>IDENTIFICATION</scope>
</reference>
<dbReference type="SUPFAM" id="SSF54768">
    <property type="entry name" value="dsRNA-binding domain-like"/>
    <property type="match status" value="1"/>
</dbReference>
<sequence length="154" mass="17335">MMMIQCLLFVFFPLSLGMSESQGTNSGSHTSKIGSNSGSSAVCFGQNQYTADEYQAIQNALRQRLGPEYISSRQAGGGQKVCYIEGHRVISLANEMFGYNGWAHSVTQQNVERRRRATSNFICWRRHLRFIQQSAVLKDQHIHFESLSLVQGLL</sequence>
<evidence type="ECO:0000256" key="2">
    <source>
        <dbReference type="ARBA" id="ARBA00022763"/>
    </source>
</evidence>
<evidence type="ECO:0000313" key="6">
    <source>
        <dbReference type="Ensembl" id="ENSCPBP00000039789.1"/>
    </source>
</evidence>
<dbReference type="InterPro" id="IPR007232">
    <property type="entry name" value="Rad52_Rad59_Rad22"/>
</dbReference>
<dbReference type="Pfam" id="PF04098">
    <property type="entry name" value="Rad52_Rad22"/>
    <property type="match status" value="1"/>
</dbReference>
<accession>A0A8C3IWE6</accession>
<feature type="chain" id="PRO_5034700383" evidence="5">
    <location>
        <begin position="18"/>
        <end position="154"/>
    </location>
</feature>
<feature type="signal peptide" evidence="5">
    <location>
        <begin position="1"/>
        <end position="17"/>
    </location>
</feature>
<dbReference type="GeneTree" id="ENSGT00390000008766"/>
<dbReference type="Ensembl" id="ENSCPBT00000046636.1">
    <property type="protein sequence ID" value="ENSCPBP00000039789.1"/>
    <property type="gene ID" value="ENSCPBG00000027398.1"/>
</dbReference>
<dbReference type="GO" id="GO:0005634">
    <property type="term" value="C:nucleus"/>
    <property type="evidence" value="ECO:0007669"/>
    <property type="project" value="TreeGrafter"/>
</dbReference>
<comment type="similarity">
    <text evidence="1">Belongs to the RAD52 family.</text>
</comment>
<organism evidence="6 7">
    <name type="scientific">Chrysemys picta bellii</name>
    <name type="common">Western painted turtle</name>
    <name type="synonym">Emys bellii</name>
    <dbReference type="NCBI Taxonomy" id="8478"/>
    <lineage>
        <taxon>Eukaryota</taxon>
        <taxon>Metazoa</taxon>
        <taxon>Chordata</taxon>
        <taxon>Craniata</taxon>
        <taxon>Vertebrata</taxon>
        <taxon>Euteleostomi</taxon>
        <taxon>Archelosauria</taxon>
        <taxon>Testudinata</taxon>
        <taxon>Testudines</taxon>
        <taxon>Cryptodira</taxon>
        <taxon>Durocryptodira</taxon>
        <taxon>Testudinoidea</taxon>
        <taxon>Emydidae</taxon>
        <taxon>Chrysemys</taxon>
    </lineage>
</organism>
<proteinExistence type="inferred from homology"/>
<dbReference type="Proteomes" id="UP000694380">
    <property type="component" value="Unplaced"/>
</dbReference>
<dbReference type="Gene3D" id="3.30.390.80">
    <property type="entry name" value="DNA repair protein Rad52/59/22"/>
    <property type="match status" value="1"/>
</dbReference>
<dbReference type="AlphaFoldDB" id="A0A8C3IWE6"/>
<reference evidence="6" key="1">
    <citation type="submission" date="2025-08" db="UniProtKB">
        <authorList>
            <consortium name="Ensembl"/>
        </authorList>
    </citation>
    <scope>IDENTIFICATION</scope>
</reference>
<evidence type="ECO:0000256" key="1">
    <source>
        <dbReference type="ARBA" id="ARBA00006638"/>
    </source>
</evidence>
<dbReference type="InterPro" id="IPR041247">
    <property type="entry name" value="Rad52_fam"/>
</dbReference>
<name>A0A8C3IWE6_CHRPI</name>
<keyword evidence="4" id="KW-0234">DNA repair</keyword>
<evidence type="ECO:0000313" key="7">
    <source>
        <dbReference type="Proteomes" id="UP000694380"/>
    </source>
</evidence>
<dbReference type="GO" id="GO:0006312">
    <property type="term" value="P:mitotic recombination"/>
    <property type="evidence" value="ECO:0007669"/>
    <property type="project" value="TreeGrafter"/>
</dbReference>
<dbReference type="PANTHER" id="PTHR12132:SF1">
    <property type="entry name" value="DNA REPAIR PROTEIN RAD52 HOMOLOG"/>
    <property type="match status" value="1"/>
</dbReference>
<evidence type="ECO:0000256" key="5">
    <source>
        <dbReference type="SAM" id="SignalP"/>
    </source>
</evidence>
<keyword evidence="2" id="KW-0227">DNA damage</keyword>
<dbReference type="InterPro" id="IPR042525">
    <property type="entry name" value="Rad52_Rad59_Rad22_sf"/>
</dbReference>
<dbReference type="GO" id="GO:0045002">
    <property type="term" value="P:double-strand break repair via single-strand annealing"/>
    <property type="evidence" value="ECO:0007669"/>
    <property type="project" value="TreeGrafter"/>
</dbReference>
<evidence type="ECO:0000256" key="3">
    <source>
        <dbReference type="ARBA" id="ARBA00023172"/>
    </source>
</evidence>
<keyword evidence="3" id="KW-0233">DNA recombination</keyword>
<keyword evidence="5" id="KW-0732">Signal</keyword>
<gene>
    <name evidence="6" type="primary">RAD52</name>
</gene>
<keyword evidence="7" id="KW-1185">Reference proteome</keyword>
<dbReference type="PANTHER" id="PTHR12132">
    <property type="entry name" value="DNA REPAIR AND RECOMBINATION PROTEIN RAD52, RAD59"/>
    <property type="match status" value="1"/>
</dbReference>
<dbReference type="GO" id="GO:0000724">
    <property type="term" value="P:double-strand break repair via homologous recombination"/>
    <property type="evidence" value="ECO:0007669"/>
    <property type="project" value="TreeGrafter"/>
</dbReference>